<dbReference type="InterPro" id="IPR000010">
    <property type="entry name" value="Cystatin_dom"/>
</dbReference>
<comment type="caution">
    <text evidence="3">The sequence shown here is derived from an EMBL/GenBank/DDBJ whole genome shotgun (WGS) entry which is preliminary data.</text>
</comment>
<protein>
    <submittedName>
        <fullName evidence="3">Protease inhibitor EpiC3</fullName>
    </submittedName>
</protein>
<feature type="chain" id="PRO_5015166779" evidence="2">
    <location>
        <begin position="23"/>
        <end position="134"/>
    </location>
</feature>
<evidence type="ECO:0000313" key="4">
    <source>
        <dbReference type="Proteomes" id="UP000237271"/>
    </source>
</evidence>
<organism evidence="3 4">
    <name type="scientific">Phytophthora palmivora</name>
    <dbReference type="NCBI Taxonomy" id="4796"/>
    <lineage>
        <taxon>Eukaryota</taxon>
        <taxon>Sar</taxon>
        <taxon>Stramenopiles</taxon>
        <taxon>Oomycota</taxon>
        <taxon>Peronosporomycetes</taxon>
        <taxon>Peronosporales</taxon>
        <taxon>Peronosporaceae</taxon>
        <taxon>Phytophthora</taxon>
    </lineage>
</organism>
<accession>A0A2P4XGJ5</accession>
<dbReference type="EMBL" id="NCKW01011063">
    <property type="protein sequence ID" value="POM64672.1"/>
    <property type="molecule type" value="Genomic_DNA"/>
</dbReference>
<evidence type="ECO:0000256" key="1">
    <source>
        <dbReference type="ARBA" id="ARBA00023026"/>
    </source>
</evidence>
<dbReference type="InterPro" id="IPR046350">
    <property type="entry name" value="Cystatin_sf"/>
</dbReference>
<keyword evidence="3" id="KW-0646">Protease inhibitor</keyword>
<dbReference type="SUPFAM" id="SSF54403">
    <property type="entry name" value="Cystatin/monellin"/>
    <property type="match status" value="1"/>
</dbReference>
<dbReference type="AlphaFoldDB" id="A0A2P4XGJ5"/>
<dbReference type="CDD" id="cd00042">
    <property type="entry name" value="CY"/>
    <property type="match status" value="1"/>
</dbReference>
<dbReference type="Proteomes" id="UP000237271">
    <property type="component" value="Unassembled WGS sequence"/>
</dbReference>
<proteinExistence type="predicted"/>
<feature type="signal peptide" evidence="2">
    <location>
        <begin position="1"/>
        <end position="22"/>
    </location>
</feature>
<keyword evidence="4" id="KW-1185">Reference proteome</keyword>
<dbReference type="GO" id="GO:0004869">
    <property type="term" value="F:cysteine-type endopeptidase inhibitor activity"/>
    <property type="evidence" value="ECO:0007669"/>
    <property type="project" value="InterPro"/>
</dbReference>
<keyword evidence="2" id="KW-0732">Signal</keyword>
<dbReference type="OrthoDB" id="164262at2759"/>
<name>A0A2P4XGJ5_9STRA</name>
<reference evidence="3 4" key="1">
    <citation type="journal article" date="2017" name="Genome Biol. Evol.">
        <title>Phytophthora megakarya and P. palmivora, closely related causal agents of cacao black pod rot, underwent increases in genome sizes and gene numbers by different mechanisms.</title>
        <authorList>
            <person name="Ali S.S."/>
            <person name="Shao J."/>
            <person name="Lary D.J."/>
            <person name="Kronmiller B."/>
            <person name="Shen D."/>
            <person name="Strem M.D."/>
            <person name="Amoako-Attah I."/>
            <person name="Akrofi A.Y."/>
            <person name="Begoude B.A."/>
            <person name="Ten Hoopen G.M."/>
            <person name="Coulibaly K."/>
            <person name="Kebe B.I."/>
            <person name="Melnick R.L."/>
            <person name="Guiltinan M.J."/>
            <person name="Tyler B.M."/>
            <person name="Meinhardt L.W."/>
            <person name="Bailey B.A."/>
        </authorList>
    </citation>
    <scope>NUCLEOTIDE SEQUENCE [LARGE SCALE GENOMIC DNA]</scope>
    <source>
        <strain evidence="4">sbr112.9</strain>
        <tissue evidence="3">Mycelia</tissue>
    </source>
</reference>
<dbReference type="Gene3D" id="3.10.450.10">
    <property type="match status" value="1"/>
</dbReference>
<gene>
    <name evidence="3" type="ORF">PHPALM_19761</name>
</gene>
<sequence length="134" mass="14185">MAFTRSVALLAGLALASSSVQGQTALGRQTVLGGYTQKNATSEDIAVLTQAAGNASAYNEEVTARICLIAIEDLQTQTVAGTNYKFQVAGCVVESDDELGACDDRNCDYSSYDIVIYSQPWTDTLEVTSITLAD</sequence>
<evidence type="ECO:0000313" key="3">
    <source>
        <dbReference type="EMBL" id="POM64672.1"/>
    </source>
</evidence>
<keyword evidence="1" id="KW-0843">Virulence</keyword>
<evidence type="ECO:0000256" key="2">
    <source>
        <dbReference type="SAM" id="SignalP"/>
    </source>
</evidence>